<evidence type="ECO:0000256" key="6">
    <source>
        <dbReference type="ARBA" id="ARBA00009976"/>
    </source>
</evidence>
<feature type="transmembrane region" description="Helical" evidence="17">
    <location>
        <begin position="530"/>
        <end position="551"/>
    </location>
</feature>
<evidence type="ECO:0000256" key="15">
    <source>
        <dbReference type="ARBA" id="ARBA00068379"/>
    </source>
</evidence>
<feature type="transmembrane region" description="Helical" evidence="17">
    <location>
        <begin position="594"/>
        <end position="614"/>
    </location>
</feature>
<feature type="transmembrane region" description="Helical" evidence="17">
    <location>
        <begin position="314"/>
        <end position="334"/>
    </location>
</feature>
<evidence type="ECO:0000256" key="1">
    <source>
        <dbReference type="ARBA" id="ARBA00002910"/>
    </source>
</evidence>
<evidence type="ECO:0000256" key="12">
    <source>
        <dbReference type="ARBA" id="ARBA00022989"/>
    </source>
</evidence>
<comment type="function">
    <text evidence="1">May play a role in vesicular transport from endoplasmic reticulum to Golgi.</text>
</comment>
<dbReference type="Pfam" id="PF09495">
    <property type="entry name" value="DUF2462"/>
    <property type="match status" value="1"/>
</dbReference>
<feature type="transmembrane region" description="Helical" evidence="17">
    <location>
        <begin position="355"/>
        <end position="374"/>
    </location>
</feature>
<evidence type="ECO:0000256" key="14">
    <source>
        <dbReference type="ARBA" id="ARBA00023136"/>
    </source>
</evidence>
<feature type="transmembrane region" description="Helical" evidence="17">
    <location>
        <begin position="498"/>
        <end position="518"/>
    </location>
</feature>
<dbReference type="InterPro" id="IPR024096">
    <property type="entry name" value="NO_sig/Golgi_transp_ligand-bd"/>
</dbReference>
<evidence type="ECO:0000313" key="18">
    <source>
        <dbReference type="Proteomes" id="UP000887572"/>
    </source>
</evidence>
<reference evidence="19" key="1">
    <citation type="submission" date="2022-11" db="UniProtKB">
        <authorList>
            <consortium name="WormBaseParasite"/>
        </authorList>
    </citation>
    <scope>IDENTIFICATION</scope>
</reference>
<evidence type="ECO:0000256" key="16">
    <source>
        <dbReference type="SAM" id="MobiDB-lite"/>
    </source>
</evidence>
<dbReference type="SUPFAM" id="SSF111126">
    <property type="entry name" value="Ligand-binding domain in the NO signalling and Golgi transport"/>
    <property type="match status" value="1"/>
</dbReference>
<dbReference type="InterPro" id="IPR037185">
    <property type="entry name" value="EmrE-like"/>
</dbReference>
<keyword evidence="18" id="KW-1185">Reference proteome</keyword>
<evidence type="ECO:0000256" key="5">
    <source>
        <dbReference type="ARBA" id="ARBA00006218"/>
    </source>
</evidence>
<keyword evidence="8" id="KW-0762">Sugar transport</keyword>
<dbReference type="PANTHER" id="PTHR10231">
    <property type="entry name" value="NUCLEOTIDE-SUGAR TRANSMEMBRANE TRANSPORTER"/>
    <property type="match status" value="1"/>
</dbReference>
<dbReference type="GO" id="GO:0030008">
    <property type="term" value="C:TRAPP complex"/>
    <property type="evidence" value="ECO:0007669"/>
    <property type="project" value="InterPro"/>
</dbReference>
<dbReference type="Proteomes" id="UP000887572">
    <property type="component" value="Unplaced"/>
</dbReference>
<evidence type="ECO:0000256" key="3">
    <source>
        <dbReference type="ARBA" id="ARBA00004222"/>
    </source>
</evidence>
<organism evidence="18 19">
    <name type="scientific">Globodera rostochiensis</name>
    <name type="common">Golden nematode worm</name>
    <name type="synonym">Heterodera rostochiensis</name>
    <dbReference type="NCBI Taxonomy" id="31243"/>
    <lineage>
        <taxon>Eukaryota</taxon>
        <taxon>Metazoa</taxon>
        <taxon>Ecdysozoa</taxon>
        <taxon>Nematoda</taxon>
        <taxon>Chromadorea</taxon>
        <taxon>Rhabditida</taxon>
        <taxon>Tylenchina</taxon>
        <taxon>Tylenchomorpha</taxon>
        <taxon>Tylenchoidea</taxon>
        <taxon>Heteroderidae</taxon>
        <taxon>Heteroderinae</taxon>
        <taxon>Globodera</taxon>
    </lineage>
</organism>
<dbReference type="Gene3D" id="3.30.1380.20">
    <property type="entry name" value="Trafficking protein particle complex subunit 3"/>
    <property type="match status" value="1"/>
</dbReference>
<dbReference type="Pfam" id="PF04051">
    <property type="entry name" value="TRAPP"/>
    <property type="match status" value="1"/>
</dbReference>
<dbReference type="InterPro" id="IPR007194">
    <property type="entry name" value="TRAPP_component"/>
</dbReference>
<evidence type="ECO:0000256" key="4">
    <source>
        <dbReference type="ARBA" id="ARBA00004240"/>
    </source>
</evidence>
<evidence type="ECO:0000256" key="17">
    <source>
        <dbReference type="SAM" id="Phobius"/>
    </source>
</evidence>
<keyword evidence="13" id="KW-0333">Golgi apparatus</keyword>
<evidence type="ECO:0000313" key="19">
    <source>
        <dbReference type="WBParaSite" id="Gr19_v10_g5062.t2"/>
    </source>
</evidence>
<evidence type="ECO:0000256" key="11">
    <source>
        <dbReference type="ARBA" id="ARBA00022892"/>
    </source>
</evidence>
<feature type="transmembrane region" description="Helical" evidence="17">
    <location>
        <begin position="567"/>
        <end position="587"/>
    </location>
</feature>
<evidence type="ECO:0000256" key="13">
    <source>
        <dbReference type="ARBA" id="ARBA00023034"/>
    </source>
</evidence>
<accession>A0A914HXY6</accession>
<dbReference type="WBParaSite" id="Gr19_v10_g5062.t2">
    <property type="protein sequence ID" value="Gr19_v10_g5062.t2"/>
    <property type="gene ID" value="Gr19_v10_g5062"/>
</dbReference>
<keyword evidence="10" id="KW-0256">Endoplasmic reticulum</keyword>
<evidence type="ECO:0000256" key="7">
    <source>
        <dbReference type="ARBA" id="ARBA00022448"/>
    </source>
</evidence>
<dbReference type="NCBIfam" id="TIGR00803">
    <property type="entry name" value="nst"/>
    <property type="match status" value="1"/>
</dbReference>
<evidence type="ECO:0000256" key="2">
    <source>
        <dbReference type="ARBA" id="ARBA00004141"/>
    </source>
</evidence>
<dbReference type="GO" id="GO:0048193">
    <property type="term" value="P:Golgi vesicle transport"/>
    <property type="evidence" value="ECO:0007669"/>
    <property type="project" value="InterPro"/>
</dbReference>
<dbReference type="Gene3D" id="1.10.3730.20">
    <property type="match status" value="1"/>
</dbReference>
<sequence length="652" mass="72722">MRNSAIRTVGILDKSLSKGKHEVNLSTFALFFVEMVRYAQNKVNTVQGLQDRLTDYGRFVGVRLLDLITLREKGYKRDVKLLHILMFVKGPVWKNLFGQEADKLERSNEDPCKYFLIEKEPIVNTFISLPKDKGSLNCAAFIAGIIEAFLTESNFPCKVTAHWHMGTAYMIEFEEEVILREKMEAVRMAQHGMKKKTTLPAGAKQKSMKRVQKGAQYSKGPKKGAKAVIAPKKLAAVQQAKANAEISRVINEKNEEMVKERADRDQIALPTNTKAERAYSLGIFESRASGEGWRKPILGFSQRKQATSSANSSALKWISLVVLIAQTTALVLTLRYSRTQRSDASDGPKYLSSTAVLMSEIVKFFTCIVVLVHQNKWNFGRFWRDLDAKDSLKVGVPALFYVVQNNLLFLALSKLDAATYQVTYQLKILTTAFFSVTMLNKKLDLIKWLALLLLTSGVALVQLPKGSSGSPSTASSSRVEDAVGTDNENQKDAAGDGFVGLFAILAACCSSGFAGVYLEKILKTSQVQLWVRNLQLAFFSIFGAFAMTWIYDWGQVQQWGFFQGYNWIIWLVVALQAYGGLVVALVVKYADNILKGFAVSLSILLSSFVSWAFLDDFEPSLSFVLGASIVIFSTFLYGYEPKQPSQPERHSA</sequence>
<name>A0A914HXY6_GLORO</name>
<feature type="region of interest" description="Disordered" evidence="16">
    <location>
        <begin position="464"/>
        <end position="488"/>
    </location>
</feature>
<dbReference type="InterPro" id="IPR007271">
    <property type="entry name" value="Nuc_sug_transpt"/>
</dbReference>
<dbReference type="GO" id="GO:0015165">
    <property type="term" value="F:pyrimidine nucleotide-sugar transmembrane transporter activity"/>
    <property type="evidence" value="ECO:0007669"/>
    <property type="project" value="InterPro"/>
</dbReference>
<feature type="transmembrane region" description="Helical" evidence="17">
    <location>
        <begin position="620"/>
        <end position="639"/>
    </location>
</feature>
<dbReference type="GO" id="GO:0005783">
    <property type="term" value="C:endoplasmic reticulum"/>
    <property type="evidence" value="ECO:0007669"/>
    <property type="project" value="UniProtKB-SubCell"/>
</dbReference>
<proteinExistence type="inferred from homology"/>
<dbReference type="AlphaFoldDB" id="A0A914HXY6"/>
<evidence type="ECO:0000256" key="9">
    <source>
        <dbReference type="ARBA" id="ARBA00022692"/>
    </source>
</evidence>
<dbReference type="InterPro" id="IPR019034">
    <property type="entry name" value="UPF0390"/>
</dbReference>
<feature type="region of interest" description="Disordered" evidence="16">
    <location>
        <begin position="192"/>
        <end position="224"/>
    </location>
</feature>
<comment type="similarity">
    <text evidence="6">Belongs to the nucleotide-sugar transporter family. SLC35A subfamily.</text>
</comment>
<dbReference type="Pfam" id="PF04142">
    <property type="entry name" value="Nuc_sug_transp"/>
    <property type="match status" value="1"/>
</dbReference>
<comment type="similarity">
    <text evidence="5">Belongs to the TRAPP small subunits family. BET3 subfamily.</text>
</comment>
<comment type="subcellular location">
    <subcellularLocation>
        <location evidence="4">Endoplasmic reticulum</location>
    </subcellularLocation>
    <subcellularLocation>
        <location evidence="3">Golgi apparatus</location>
        <location evidence="3">cis-Golgi network</location>
    </subcellularLocation>
    <subcellularLocation>
        <location evidence="2">Membrane</location>
        <topology evidence="2">Multi-pass membrane protein</topology>
    </subcellularLocation>
</comment>
<dbReference type="GO" id="GO:0000139">
    <property type="term" value="C:Golgi membrane"/>
    <property type="evidence" value="ECO:0007669"/>
    <property type="project" value="InterPro"/>
</dbReference>
<keyword evidence="11" id="KW-0931">ER-Golgi transport</keyword>
<dbReference type="InterPro" id="IPR016696">
    <property type="entry name" value="TRAPP-I_su5"/>
</dbReference>
<evidence type="ECO:0000256" key="8">
    <source>
        <dbReference type="ARBA" id="ARBA00022597"/>
    </source>
</evidence>
<feature type="compositionally biased region" description="Low complexity" evidence="16">
    <location>
        <begin position="464"/>
        <end position="477"/>
    </location>
</feature>
<dbReference type="CDD" id="cd14943">
    <property type="entry name" value="TRAPPC5_Trs31"/>
    <property type="match status" value="1"/>
</dbReference>
<keyword evidence="9 17" id="KW-0812">Transmembrane</keyword>
<evidence type="ECO:0000256" key="10">
    <source>
        <dbReference type="ARBA" id="ARBA00022824"/>
    </source>
</evidence>
<protein>
    <recommendedName>
        <fullName evidence="15">Trafficking protein particle complex subunit 5</fullName>
    </recommendedName>
</protein>
<keyword evidence="14 17" id="KW-0472">Membrane</keyword>
<dbReference type="SUPFAM" id="SSF103481">
    <property type="entry name" value="Multidrug resistance efflux transporter EmrE"/>
    <property type="match status" value="1"/>
</dbReference>
<feature type="transmembrane region" description="Helical" evidence="17">
    <location>
        <begin position="445"/>
        <end position="463"/>
    </location>
</feature>
<dbReference type="FunFam" id="3.30.1380.20:FF:000005">
    <property type="entry name" value="Trafficking protein particle complex subunit 5"/>
    <property type="match status" value="1"/>
</dbReference>
<keyword evidence="12 17" id="KW-1133">Transmembrane helix</keyword>
<keyword evidence="7" id="KW-0813">Transport</keyword>